<accession>A0A392W6E7</accession>
<proteinExistence type="predicted"/>
<organism evidence="1 2">
    <name type="scientific">Trifolium medium</name>
    <dbReference type="NCBI Taxonomy" id="97028"/>
    <lineage>
        <taxon>Eukaryota</taxon>
        <taxon>Viridiplantae</taxon>
        <taxon>Streptophyta</taxon>
        <taxon>Embryophyta</taxon>
        <taxon>Tracheophyta</taxon>
        <taxon>Spermatophyta</taxon>
        <taxon>Magnoliopsida</taxon>
        <taxon>eudicotyledons</taxon>
        <taxon>Gunneridae</taxon>
        <taxon>Pentapetalae</taxon>
        <taxon>rosids</taxon>
        <taxon>fabids</taxon>
        <taxon>Fabales</taxon>
        <taxon>Fabaceae</taxon>
        <taxon>Papilionoideae</taxon>
        <taxon>50 kb inversion clade</taxon>
        <taxon>NPAAA clade</taxon>
        <taxon>Hologalegina</taxon>
        <taxon>IRL clade</taxon>
        <taxon>Trifolieae</taxon>
        <taxon>Trifolium</taxon>
    </lineage>
</organism>
<evidence type="ECO:0000313" key="2">
    <source>
        <dbReference type="Proteomes" id="UP000265520"/>
    </source>
</evidence>
<keyword evidence="2" id="KW-1185">Reference proteome</keyword>
<name>A0A392W6E7_9FABA</name>
<comment type="caution">
    <text evidence="1">The sequence shown here is derived from an EMBL/GenBank/DDBJ whole genome shotgun (WGS) entry which is preliminary data.</text>
</comment>
<feature type="non-terminal residue" evidence="1">
    <location>
        <position position="1"/>
    </location>
</feature>
<evidence type="ECO:0000313" key="1">
    <source>
        <dbReference type="EMBL" id="MCI94741.1"/>
    </source>
</evidence>
<dbReference type="Proteomes" id="UP000265520">
    <property type="component" value="Unassembled WGS sequence"/>
</dbReference>
<protein>
    <submittedName>
        <fullName evidence="1">Uncharacterized protein</fullName>
    </submittedName>
</protein>
<reference evidence="1 2" key="1">
    <citation type="journal article" date="2018" name="Front. Plant Sci.">
        <title>Red Clover (Trifolium pratense) and Zigzag Clover (T. medium) - A Picture of Genomic Similarities and Differences.</title>
        <authorList>
            <person name="Dluhosova J."/>
            <person name="Istvanek J."/>
            <person name="Nedelnik J."/>
            <person name="Repkova J."/>
        </authorList>
    </citation>
    <scope>NUCLEOTIDE SEQUENCE [LARGE SCALE GENOMIC DNA]</scope>
    <source>
        <strain evidence="2">cv. 10/8</strain>
        <tissue evidence="1">Leaf</tissue>
    </source>
</reference>
<dbReference type="EMBL" id="LXQA011365203">
    <property type="protein sequence ID" value="MCI94741.1"/>
    <property type="molecule type" value="Genomic_DNA"/>
</dbReference>
<dbReference type="AlphaFoldDB" id="A0A392W6E7"/>
<sequence>HYMLHNWLAPLRHEVERHAPGESIGHLILRSTNWRHISGNGDNFRNYGGLNLCLSGMRRRRSW</sequence>